<dbReference type="GO" id="GO:0001965">
    <property type="term" value="F:G-protein alpha-subunit binding"/>
    <property type="evidence" value="ECO:0007669"/>
    <property type="project" value="TreeGrafter"/>
</dbReference>
<dbReference type="SMART" id="SM00028">
    <property type="entry name" value="TPR"/>
    <property type="match status" value="4"/>
</dbReference>
<evidence type="ECO:0000256" key="2">
    <source>
        <dbReference type="ARBA" id="ARBA00022490"/>
    </source>
</evidence>
<reference evidence="4" key="2">
    <citation type="submission" date="2020-09" db="EMBL/GenBank/DDBJ databases">
        <authorList>
            <person name="Sun Q."/>
            <person name="Ohkuma M."/>
        </authorList>
    </citation>
    <scope>NUCLEOTIDE SEQUENCE</scope>
    <source>
        <strain evidence="4">JCM 4490</strain>
    </source>
</reference>
<dbReference type="PANTHER" id="PTHR45954:SF1">
    <property type="entry name" value="LD33695P"/>
    <property type="match status" value="1"/>
</dbReference>
<keyword evidence="2" id="KW-0963">Cytoplasm</keyword>
<protein>
    <recommendedName>
        <fullName evidence="6">Tetratricopeptide repeat protein</fullName>
    </recommendedName>
</protein>
<keyword evidence="3" id="KW-0677">Repeat</keyword>
<dbReference type="Gene3D" id="1.25.40.10">
    <property type="entry name" value="Tetratricopeptide repeat domain"/>
    <property type="match status" value="2"/>
</dbReference>
<dbReference type="InterPro" id="IPR019734">
    <property type="entry name" value="TPR_rpt"/>
</dbReference>
<sequence>MPYSCDDATTVADEQEALAWCDRELINLVAIANQYAQTPRGLEPVLRLVPALFPYLQRRGRTSELQRLNDIAVAAARRGHDSTAEAQALIDLAASHFMRGHLESALSCNREATRLIRRLGDAAWERKALGNTGMLLQLLGRYDESVPVYERLLAVARHEGDAQGEATYLSRLGSLHEPDNTHLAIRLHQRSLDIGTGLDSLVLQQTAHWNIGYAHLSLNQPEAALVHFESGLRLLANAKNGDWHVESQTRLGAVRVLHHLDRNGPAKQSCKELMDLARGRGDTYTEGLAHWEYGNILAASRQPSKALAHWRQAWDLLADTGAKGLKDLEALIGSYQP</sequence>
<proteinExistence type="predicted"/>
<dbReference type="PANTHER" id="PTHR45954">
    <property type="entry name" value="LD33695P"/>
    <property type="match status" value="1"/>
</dbReference>
<name>A0A918J7Z1_9ACTN</name>
<dbReference type="GO" id="GO:0005092">
    <property type="term" value="F:GDP-dissociation inhibitor activity"/>
    <property type="evidence" value="ECO:0007669"/>
    <property type="project" value="TreeGrafter"/>
</dbReference>
<comment type="caution">
    <text evidence="4">The sequence shown here is derived from an EMBL/GenBank/DDBJ whole genome shotgun (WGS) entry which is preliminary data.</text>
</comment>
<dbReference type="InterPro" id="IPR052386">
    <property type="entry name" value="GPSM"/>
</dbReference>
<dbReference type="EMBL" id="BMUE01000008">
    <property type="protein sequence ID" value="GGW58816.1"/>
    <property type="molecule type" value="Genomic_DNA"/>
</dbReference>
<dbReference type="Pfam" id="PF13424">
    <property type="entry name" value="TPR_12"/>
    <property type="match status" value="1"/>
</dbReference>
<dbReference type="AlphaFoldDB" id="A0A918J7Z1"/>
<gene>
    <name evidence="4" type="ORF">GCM10010503_39910</name>
</gene>
<dbReference type="InterPro" id="IPR011990">
    <property type="entry name" value="TPR-like_helical_dom_sf"/>
</dbReference>
<evidence type="ECO:0000256" key="3">
    <source>
        <dbReference type="ARBA" id="ARBA00022737"/>
    </source>
</evidence>
<evidence type="ECO:0000313" key="4">
    <source>
        <dbReference type="EMBL" id="GGW58816.1"/>
    </source>
</evidence>
<organism evidence="4 5">
    <name type="scientific">Streptomyces lucensis JCM 4490</name>
    <dbReference type="NCBI Taxonomy" id="1306176"/>
    <lineage>
        <taxon>Bacteria</taxon>
        <taxon>Bacillati</taxon>
        <taxon>Actinomycetota</taxon>
        <taxon>Actinomycetes</taxon>
        <taxon>Kitasatosporales</taxon>
        <taxon>Streptomycetaceae</taxon>
        <taxon>Streptomyces</taxon>
    </lineage>
</organism>
<accession>A0A918J7Z1</accession>
<evidence type="ECO:0000256" key="1">
    <source>
        <dbReference type="ARBA" id="ARBA00004496"/>
    </source>
</evidence>
<reference evidence="4" key="1">
    <citation type="journal article" date="2014" name="Int. J. Syst. Evol. Microbiol.">
        <title>Complete genome sequence of Corynebacterium casei LMG S-19264T (=DSM 44701T), isolated from a smear-ripened cheese.</title>
        <authorList>
            <consortium name="US DOE Joint Genome Institute (JGI-PGF)"/>
            <person name="Walter F."/>
            <person name="Albersmeier A."/>
            <person name="Kalinowski J."/>
            <person name="Ruckert C."/>
        </authorList>
    </citation>
    <scope>NUCLEOTIDE SEQUENCE</scope>
    <source>
        <strain evidence="4">JCM 4490</strain>
    </source>
</reference>
<comment type="subcellular location">
    <subcellularLocation>
        <location evidence="1">Cytoplasm</location>
    </subcellularLocation>
</comment>
<keyword evidence="5" id="KW-1185">Reference proteome</keyword>
<dbReference type="GO" id="GO:0005938">
    <property type="term" value="C:cell cortex"/>
    <property type="evidence" value="ECO:0007669"/>
    <property type="project" value="TreeGrafter"/>
</dbReference>
<evidence type="ECO:0008006" key="6">
    <source>
        <dbReference type="Google" id="ProtNLM"/>
    </source>
</evidence>
<dbReference type="Proteomes" id="UP000620224">
    <property type="component" value="Unassembled WGS sequence"/>
</dbReference>
<dbReference type="SUPFAM" id="SSF48452">
    <property type="entry name" value="TPR-like"/>
    <property type="match status" value="2"/>
</dbReference>
<evidence type="ECO:0000313" key="5">
    <source>
        <dbReference type="Proteomes" id="UP000620224"/>
    </source>
</evidence>